<dbReference type="Proteomes" id="UP000688137">
    <property type="component" value="Unassembled WGS sequence"/>
</dbReference>
<evidence type="ECO:0000256" key="7">
    <source>
        <dbReference type="SAM" id="Phobius"/>
    </source>
</evidence>
<keyword evidence="9" id="KW-1185">Reference proteome</keyword>
<name>A0A8S1P6P4_PARPR</name>
<dbReference type="PANTHER" id="PTHR22936:SF69">
    <property type="entry name" value="RHOMBOID-LIKE PROTEIN"/>
    <property type="match status" value="1"/>
</dbReference>
<gene>
    <name evidence="8" type="ORF">PPRIM_AZ9-3.1.T1070191</name>
</gene>
<feature type="transmembrane region" description="Helical" evidence="7">
    <location>
        <begin position="59"/>
        <end position="79"/>
    </location>
</feature>
<evidence type="ECO:0000256" key="1">
    <source>
        <dbReference type="ARBA" id="ARBA00000156"/>
    </source>
</evidence>
<feature type="transmembrane region" description="Helical" evidence="7">
    <location>
        <begin position="234"/>
        <end position="252"/>
    </location>
</feature>
<protein>
    <recommendedName>
        <fullName evidence="3">rhomboid protease</fullName>
        <ecNumber evidence="3">3.4.21.105</ecNumber>
    </recommendedName>
</protein>
<dbReference type="OMA" id="KLWMISI"/>
<keyword evidence="4" id="KW-0645">Protease</keyword>
<accession>A0A8S1P6P4</accession>
<comment type="caution">
    <text evidence="8">The sequence shown here is derived from an EMBL/GenBank/DDBJ whole genome shotgun (WGS) entry which is preliminary data.</text>
</comment>
<comment type="similarity">
    <text evidence="2">Belongs to the peptidase S54 family.</text>
</comment>
<dbReference type="EC" id="3.4.21.105" evidence="3"/>
<evidence type="ECO:0000313" key="9">
    <source>
        <dbReference type="Proteomes" id="UP000688137"/>
    </source>
</evidence>
<evidence type="ECO:0000256" key="6">
    <source>
        <dbReference type="ARBA" id="ARBA00022825"/>
    </source>
</evidence>
<evidence type="ECO:0000256" key="3">
    <source>
        <dbReference type="ARBA" id="ARBA00013039"/>
    </source>
</evidence>
<evidence type="ECO:0000256" key="2">
    <source>
        <dbReference type="ARBA" id="ARBA00009045"/>
    </source>
</evidence>
<dbReference type="EMBL" id="CAJJDM010000110">
    <property type="protein sequence ID" value="CAD8098739.1"/>
    <property type="molecule type" value="Genomic_DNA"/>
</dbReference>
<evidence type="ECO:0000256" key="5">
    <source>
        <dbReference type="ARBA" id="ARBA00022801"/>
    </source>
</evidence>
<keyword evidence="5" id="KW-0378">Hydrolase</keyword>
<dbReference type="InterPro" id="IPR002610">
    <property type="entry name" value="Peptidase_S54_rhomboid-like"/>
</dbReference>
<feature type="transmembrane region" description="Helical" evidence="7">
    <location>
        <begin position="117"/>
        <end position="141"/>
    </location>
</feature>
<keyword evidence="7" id="KW-0472">Membrane</keyword>
<evidence type="ECO:0000256" key="4">
    <source>
        <dbReference type="ARBA" id="ARBA00022670"/>
    </source>
</evidence>
<keyword evidence="6" id="KW-0720">Serine protease</keyword>
<evidence type="ECO:0000313" key="8">
    <source>
        <dbReference type="EMBL" id="CAD8098739.1"/>
    </source>
</evidence>
<feature type="transmembrane region" description="Helical" evidence="7">
    <location>
        <begin position="153"/>
        <end position="171"/>
    </location>
</feature>
<sequence>MSFAQSSTGQPTPQALMSIWRSQDSDPPYFINFQNSLKYPRDEKFTEMITYTCLPTFKLQSMTTILIILNSFYFIILIVSGDIKDGGQFLEPNQNSLYSLGMLYPYRIKYEQEIQRLFLSLLLYSNFINYFSCQVAVAIFGSYVEKLLGWKKLWMISIFGGFGGTLLSCCYTSKLHINGVLVPSTFDGVLFGYTLLKWDKWSYSGSGRYQMVGMILGGLIIFFWQAWFWEIIDYIGILGSYVFGTLLAFAFAKQLMKIDYDSDLKCVQISSIILIVVILGSEIFYFFWISQPLRLEI</sequence>
<organism evidence="8 9">
    <name type="scientific">Paramecium primaurelia</name>
    <dbReference type="NCBI Taxonomy" id="5886"/>
    <lineage>
        <taxon>Eukaryota</taxon>
        <taxon>Sar</taxon>
        <taxon>Alveolata</taxon>
        <taxon>Ciliophora</taxon>
        <taxon>Intramacronucleata</taxon>
        <taxon>Oligohymenophorea</taxon>
        <taxon>Peniculida</taxon>
        <taxon>Parameciidae</taxon>
        <taxon>Paramecium</taxon>
    </lineage>
</organism>
<dbReference type="AlphaFoldDB" id="A0A8S1P6P4"/>
<dbReference type="GO" id="GO:0006508">
    <property type="term" value="P:proteolysis"/>
    <property type="evidence" value="ECO:0007669"/>
    <property type="project" value="UniProtKB-KW"/>
</dbReference>
<dbReference type="PANTHER" id="PTHR22936">
    <property type="entry name" value="RHOMBOID-RELATED"/>
    <property type="match status" value="1"/>
</dbReference>
<dbReference type="GO" id="GO:0016020">
    <property type="term" value="C:membrane"/>
    <property type="evidence" value="ECO:0007669"/>
    <property type="project" value="InterPro"/>
</dbReference>
<comment type="catalytic activity">
    <reaction evidence="1">
        <text>Cleaves type-1 transmembrane domains using a catalytic dyad composed of serine and histidine that are contributed by different transmembrane domains.</text>
        <dbReference type="EC" id="3.4.21.105"/>
    </reaction>
</comment>
<keyword evidence="7" id="KW-1133">Transmembrane helix</keyword>
<keyword evidence="7" id="KW-0812">Transmembrane</keyword>
<feature type="transmembrane region" description="Helical" evidence="7">
    <location>
        <begin position="209"/>
        <end position="228"/>
    </location>
</feature>
<reference evidence="8" key="1">
    <citation type="submission" date="2021-01" db="EMBL/GenBank/DDBJ databases">
        <authorList>
            <consortium name="Genoscope - CEA"/>
            <person name="William W."/>
        </authorList>
    </citation>
    <scope>NUCLEOTIDE SEQUENCE</scope>
</reference>
<dbReference type="GO" id="GO:0008236">
    <property type="term" value="F:serine-type peptidase activity"/>
    <property type="evidence" value="ECO:0007669"/>
    <property type="project" value="UniProtKB-KW"/>
</dbReference>
<proteinExistence type="inferred from homology"/>
<feature type="transmembrane region" description="Helical" evidence="7">
    <location>
        <begin position="264"/>
        <end position="288"/>
    </location>
</feature>